<accession>A0AAW2GQN3</accession>
<evidence type="ECO:0000313" key="3">
    <source>
        <dbReference type="Proteomes" id="UP001430953"/>
    </source>
</evidence>
<feature type="compositionally biased region" description="Basic residues" evidence="1">
    <location>
        <begin position="1"/>
        <end position="31"/>
    </location>
</feature>
<protein>
    <submittedName>
        <fullName evidence="2">Uncharacterized protein</fullName>
    </submittedName>
</protein>
<feature type="region of interest" description="Disordered" evidence="1">
    <location>
        <begin position="84"/>
        <end position="105"/>
    </location>
</feature>
<dbReference type="Proteomes" id="UP001430953">
    <property type="component" value="Unassembled WGS sequence"/>
</dbReference>
<comment type="caution">
    <text evidence="2">The sequence shown here is derived from an EMBL/GenBank/DDBJ whole genome shotgun (WGS) entry which is preliminary data.</text>
</comment>
<feature type="region of interest" description="Disordered" evidence="1">
    <location>
        <begin position="1"/>
        <end position="35"/>
    </location>
</feature>
<name>A0AAW2GQN3_9HYME</name>
<feature type="compositionally biased region" description="Basic and acidic residues" evidence="1">
    <location>
        <begin position="96"/>
        <end position="105"/>
    </location>
</feature>
<sequence>MATVGRKLKKRKIEKKRKEKKKKKKRGRTEKRHVIQSSQSIIVGITLRSPTLRMLGTHSVIFFCPQYNEYMFAQVLRIKREREREGGDTLIGGRRSTVDRNHESK</sequence>
<keyword evidence="3" id="KW-1185">Reference proteome</keyword>
<proteinExistence type="predicted"/>
<reference evidence="2 3" key="1">
    <citation type="submission" date="2023-03" db="EMBL/GenBank/DDBJ databases">
        <title>High recombination rates correlate with genetic variation in Cardiocondyla obscurior ants.</title>
        <authorList>
            <person name="Errbii M."/>
        </authorList>
    </citation>
    <scope>NUCLEOTIDE SEQUENCE [LARGE SCALE GENOMIC DNA]</scope>
    <source>
        <strain evidence="2">Alpha-2009</strain>
        <tissue evidence="2">Whole body</tissue>
    </source>
</reference>
<evidence type="ECO:0000313" key="2">
    <source>
        <dbReference type="EMBL" id="KAL0129549.1"/>
    </source>
</evidence>
<dbReference type="AlphaFoldDB" id="A0AAW2GQN3"/>
<dbReference type="EMBL" id="JADYXP020000002">
    <property type="protein sequence ID" value="KAL0129549.1"/>
    <property type="molecule type" value="Genomic_DNA"/>
</dbReference>
<gene>
    <name evidence="2" type="ORF">PUN28_001662</name>
</gene>
<evidence type="ECO:0000256" key="1">
    <source>
        <dbReference type="SAM" id="MobiDB-lite"/>
    </source>
</evidence>
<organism evidence="2 3">
    <name type="scientific">Cardiocondyla obscurior</name>
    <dbReference type="NCBI Taxonomy" id="286306"/>
    <lineage>
        <taxon>Eukaryota</taxon>
        <taxon>Metazoa</taxon>
        <taxon>Ecdysozoa</taxon>
        <taxon>Arthropoda</taxon>
        <taxon>Hexapoda</taxon>
        <taxon>Insecta</taxon>
        <taxon>Pterygota</taxon>
        <taxon>Neoptera</taxon>
        <taxon>Endopterygota</taxon>
        <taxon>Hymenoptera</taxon>
        <taxon>Apocrita</taxon>
        <taxon>Aculeata</taxon>
        <taxon>Formicoidea</taxon>
        <taxon>Formicidae</taxon>
        <taxon>Myrmicinae</taxon>
        <taxon>Cardiocondyla</taxon>
    </lineage>
</organism>